<comment type="caution">
    <text evidence="1">The sequence shown here is derived from an EMBL/GenBank/DDBJ whole genome shotgun (WGS) entry which is preliminary data.</text>
</comment>
<dbReference type="Proteomes" id="UP000295443">
    <property type="component" value="Unassembled WGS sequence"/>
</dbReference>
<accession>A0A4R1B801</accession>
<name>A0A4R1B801_9PROT</name>
<reference evidence="1 2" key="1">
    <citation type="submission" date="2019-03" db="EMBL/GenBank/DDBJ databases">
        <title>Genome sequence of Thiobacillaceae bacterium LSR1, a sulfur-oxidizing bacterium isolated from freshwater sediment.</title>
        <authorList>
            <person name="Li S."/>
        </authorList>
    </citation>
    <scope>NUCLEOTIDE SEQUENCE [LARGE SCALE GENOMIC DNA]</scope>
    <source>
        <strain evidence="1 2">LSR1</strain>
    </source>
</reference>
<protein>
    <submittedName>
        <fullName evidence="1">Uncharacterized protein</fullName>
    </submittedName>
</protein>
<keyword evidence="2" id="KW-1185">Reference proteome</keyword>
<dbReference type="AlphaFoldDB" id="A0A4R1B801"/>
<evidence type="ECO:0000313" key="2">
    <source>
        <dbReference type="Proteomes" id="UP000295443"/>
    </source>
</evidence>
<dbReference type="RefSeq" id="WP_131447734.1">
    <property type="nucleotide sequence ID" value="NZ_SJZB01000042.1"/>
</dbReference>
<proteinExistence type="predicted"/>
<organism evidence="1 2">
    <name type="scientific">Parasulfuritortus cantonensis</name>
    <dbReference type="NCBI Taxonomy" id="2528202"/>
    <lineage>
        <taxon>Bacteria</taxon>
        <taxon>Pseudomonadati</taxon>
        <taxon>Pseudomonadota</taxon>
        <taxon>Betaproteobacteria</taxon>
        <taxon>Nitrosomonadales</taxon>
        <taxon>Thiobacillaceae</taxon>
        <taxon>Parasulfuritortus</taxon>
    </lineage>
</organism>
<evidence type="ECO:0000313" key="1">
    <source>
        <dbReference type="EMBL" id="TCJ12868.1"/>
    </source>
</evidence>
<gene>
    <name evidence="1" type="ORF">EZJ19_11570</name>
</gene>
<sequence>MSNSTGFYEDKGMKRRMVIMDDPHFAKLKTFSKGVKLTQGEFLEVLLDAVDIEVLKPVIEAKKNQKGAGKLTKSELIKKMKGLTPEQLAAIEAIVEGG</sequence>
<dbReference type="EMBL" id="SJZB01000042">
    <property type="protein sequence ID" value="TCJ12868.1"/>
    <property type="molecule type" value="Genomic_DNA"/>
</dbReference>